<dbReference type="Pfam" id="PF07732">
    <property type="entry name" value="Cu-oxidase_3"/>
    <property type="match status" value="1"/>
</dbReference>
<keyword evidence="18" id="KW-1185">Reference proteome</keyword>
<evidence type="ECO:0000256" key="10">
    <source>
        <dbReference type="ARBA" id="ARBA00023002"/>
    </source>
</evidence>
<dbReference type="SUPFAM" id="SSF49503">
    <property type="entry name" value="Cupredoxins"/>
    <property type="match status" value="3"/>
</dbReference>
<proteinExistence type="inferred from homology"/>
<dbReference type="GO" id="GO:0048046">
    <property type="term" value="C:apoplast"/>
    <property type="evidence" value="ECO:0007669"/>
    <property type="project" value="UniProtKB-SubCell"/>
</dbReference>
<dbReference type="PANTHER" id="PTHR11709:SF312">
    <property type="entry name" value="LACCASE"/>
    <property type="match status" value="1"/>
</dbReference>
<evidence type="ECO:0000256" key="5">
    <source>
        <dbReference type="ARBA" id="ARBA00012297"/>
    </source>
</evidence>
<dbReference type="Gene3D" id="2.60.40.420">
    <property type="entry name" value="Cupredoxins - blue copper proteins"/>
    <property type="match status" value="3"/>
</dbReference>
<keyword evidence="11" id="KW-0186">Copper</keyword>
<evidence type="ECO:0000256" key="1">
    <source>
        <dbReference type="ARBA" id="ARBA00000349"/>
    </source>
</evidence>
<comment type="cofactor">
    <cofactor evidence="2">
        <name>Cu cation</name>
        <dbReference type="ChEBI" id="CHEBI:23378"/>
    </cofactor>
</comment>
<evidence type="ECO:0000256" key="6">
    <source>
        <dbReference type="ARBA" id="ARBA00022523"/>
    </source>
</evidence>
<dbReference type="PROSITE" id="PS00079">
    <property type="entry name" value="MULTICOPPER_OXIDASE1"/>
    <property type="match status" value="1"/>
</dbReference>
<reference evidence="17 18" key="1">
    <citation type="submission" date="2024-01" db="EMBL/GenBank/DDBJ databases">
        <title>The complete chloroplast genome sequence of Lithospermum erythrorhizon: insights into the phylogenetic relationship among Boraginaceae species and the maternal lineages of purple gromwells.</title>
        <authorList>
            <person name="Okada T."/>
            <person name="Watanabe K."/>
        </authorList>
    </citation>
    <scope>NUCLEOTIDE SEQUENCE [LARGE SCALE GENOMIC DNA]</scope>
</reference>
<dbReference type="Pfam" id="PF07731">
    <property type="entry name" value="Cu-oxidase_2"/>
    <property type="match status" value="1"/>
</dbReference>
<dbReference type="PANTHER" id="PTHR11709">
    <property type="entry name" value="MULTI-COPPER OXIDASE"/>
    <property type="match status" value="1"/>
</dbReference>
<evidence type="ECO:0000256" key="7">
    <source>
        <dbReference type="ARBA" id="ARBA00022525"/>
    </source>
</evidence>
<comment type="subcellular location">
    <subcellularLocation>
        <location evidence="3">Secreted</location>
        <location evidence="3">Extracellular space</location>
        <location evidence="3">Apoplast</location>
    </subcellularLocation>
</comment>
<evidence type="ECO:0000256" key="3">
    <source>
        <dbReference type="ARBA" id="ARBA00004271"/>
    </source>
</evidence>
<dbReference type="AlphaFoldDB" id="A0AAV3PFB3"/>
<dbReference type="GO" id="GO:0052716">
    <property type="term" value="F:hydroquinone:oxygen oxidoreductase activity"/>
    <property type="evidence" value="ECO:0007669"/>
    <property type="project" value="UniProtKB-EC"/>
</dbReference>
<feature type="domain" description="Plastocyanin-like" evidence="14">
    <location>
        <begin position="92"/>
        <end position="267"/>
    </location>
</feature>
<evidence type="ECO:0000256" key="11">
    <source>
        <dbReference type="ARBA" id="ARBA00023008"/>
    </source>
</evidence>
<dbReference type="InterPro" id="IPR034285">
    <property type="entry name" value="CuRO_2_LCC"/>
</dbReference>
<comment type="similarity">
    <text evidence="4">Belongs to the multicopper oxidase family.</text>
</comment>
<keyword evidence="8" id="KW-0479">Metal-binding</keyword>
<dbReference type="CDD" id="cd13875">
    <property type="entry name" value="CuRO_2_LCC_plant"/>
    <property type="match status" value="1"/>
</dbReference>
<dbReference type="InterPro" id="IPR011707">
    <property type="entry name" value="Cu-oxidase-like_N"/>
</dbReference>
<dbReference type="CDD" id="cd13897">
    <property type="entry name" value="CuRO_3_LCC_plant"/>
    <property type="match status" value="1"/>
</dbReference>
<keyword evidence="10" id="KW-0560">Oxidoreductase</keyword>
<dbReference type="EC" id="1.10.3.2" evidence="5"/>
<keyword evidence="9" id="KW-0677">Repeat</keyword>
<comment type="catalytic activity">
    <reaction evidence="1">
        <text>4 hydroquinone + O2 = 4 benzosemiquinone + 2 H2O</text>
        <dbReference type="Rhea" id="RHEA:11276"/>
        <dbReference type="ChEBI" id="CHEBI:15377"/>
        <dbReference type="ChEBI" id="CHEBI:15379"/>
        <dbReference type="ChEBI" id="CHEBI:17594"/>
        <dbReference type="ChEBI" id="CHEBI:17977"/>
        <dbReference type="EC" id="1.10.3.2"/>
    </reaction>
</comment>
<feature type="domain" description="Plastocyanin-like" evidence="16">
    <location>
        <begin position="16"/>
        <end position="79"/>
    </location>
</feature>
<dbReference type="InterPro" id="IPR001117">
    <property type="entry name" value="Cu-oxidase_2nd"/>
</dbReference>
<evidence type="ECO:0000256" key="13">
    <source>
        <dbReference type="ARBA" id="ARBA00023185"/>
    </source>
</evidence>
<dbReference type="Proteomes" id="UP001454036">
    <property type="component" value="Unassembled WGS sequence"/>
</dbReference>
<name>A0AAV3PFB3_LITER</name>
<comment type="caution">
    <text evidence="17">The sequence shown here is derived from an EMBL/GenBank/DDBJ whole genome shotgun (WGS) entry which is preliminary data.</text>
</comment>
<evidence type="ECO:0000259" key="15">
    <source>
        <dbReference type="Pfam" id="PF07731"/>
    </source>
</evidence>
<dbReference type="InterPro" id="IPR002355">
    <property type="entry name" value="Cu_oxidase_Cu_BS"/>
</dbReference>
<dbReference type="InterPro" id="IPR034289">
    <property type="entry name" value="CuRO_3_LCC"/>
</dbReference>
<evidence type="ECO:0000256" key="12">
    <source>
        <dbReference type="ARBA" id="ARBA00023180"/>
    </source>
</evidence>
<evidence type="ECO:0000259" key="14">
    <source>
        <dbReference type="Pfam" id="PF00394"/>
    </source>
</evidence>
<evidence type="ECO:0000313" key="18">
    <source>
        <dbReference type="Proteomes" id="UP001454036"/>
    </source>
</evidence>
<dbReference type="GO" id="GO:0005507">
    <property type="term" value="F:copper ion binding"/>
    <property type="evidence" value="ECO:0007669"/>
    <property type="project" value="InterPro"/>
</dbReference>
<evidence type="ECO:0000256" key="2">
    <source>
        <dbReference type="ARBA" id="ARBA00001935"/>
    </source>
</evidence>
<gene>
    <name evidence="17" type="ORF">LIER_09003</name>
</gene>
<sequence>MKLRVVTIARNGKKIWHGVIQWLSCWADGPDYVTQCPIMPGNSYTYRFNITGQEGTLFYHAHSGFFRATVHGALVVRPKLGNSYPFPEPHMDFPIILGEWYNESVTYLEKQITEDGFGPDPPEGHTINGLLGDFYSCSHQRRFLDVQKEGQYSTLEFPFRESGFERDIYTIKVTRGKTYLLRLIGAMMNINMFFMIANHNMTVVAVDASYTNPYPTNVVTVSPGQTIDVLFEANQPSSYYYMAALSYHIQSFIDILHPTTTALLVYDDVDTTQSMLPVMPNFPDYWDTETAVNFSSSLTALVTSPFWTPVPLEIDEHMFMTIGLGIVHCNKEDKSRCLGPLNQLTAASINNVSFQSPTETSILEAYFNKKDGVYTTNFPNRPPVMFNFTNLSYIVNEKLMWTHKATKVKKLEYNATVEIVFQGLTFVNSESHPMHLHGHNFNVLAQGFGNYDPSKDRVKFNLVNPQVRNTIAVPMGGWAAIRFQANNPGAWYIHCHMEPHLAVGLGTIFLVENGPTTSTTLPPPPTDLPRC</sequence>
<dbReference type="GO" id="GO:0046274">
    <property type="term" value="P:lignin catabolic process"/>
    <property type="evidence" value="ECO:0007669"/>
    <property type="project" value="UniProtKB-KW"/>
</dbReference>
<keyword evidence="13" id="KW-0439">Lignin degradation</keyword>
<evidence type="ECO:0000256" key="8">
    <source>
        <dbReference type="ARBA" id="ARBA00022723"/>
    </source>
</evidence>
<dbReference type="InterPro" id="IPR011706">
    <property type="entry name" value="Cu-oxidase_C"/>
</dbReference>
<accession>A0AAV3PFB3</accession>
<dbReference type="InterPro" id="IPR033138">
    <property type="entry name" value="Cu_oxidase_CS"/>
</dbReference>
<evidence type="ECO:0000256" key="4">
    <source>
        <dbReference type="ARBA" id="ARBA00010609"/>
    </source>
</evidence>
<dbReference type="InterPro" id="IPR045087">
    <property type="entry name" value="Cu-oxidase_fam"/>
</dbReference>
<dbReference type="PROSITE" id="PS00080">
    <property type="entry name" value="MULTICOPPER_OXIDASE2"/>
    <property type="match status" value="1"/>
</dbReference>
<keyword evidence="6" id="KW-0052">Apoplast</keyword>
<keyword evidence="12" id="KW-0325">Glycoprotein</keyword>
<protein>
    <recommendedName>
        <fullName evidence="5">laccase</fullName>
        <ecNumber evidence="5">1.10.3.2</ecNumber>
    </recommendedName>
</protein>
<dbReference type="EMBL" id="BAABME010001501">
    <property type="protein sequence ID" value="GAA0149956.1"/>
    <property type="molecule type" value="Genomic_DNA"/>
</dbReference>
<dbReference type="InterPro" id="IPR008972">
    <property type="entry name" value="Cupredoxin"/>
</dbReference>
<evidence type="ECO:0000259" key="16">
    <source>
        <dbReference type="Pfam" id="PF07732"/>
    </source>
</evidence>
<keyword evidence="7" id="KW-0964">Secreted</keyword>
<dbReference type="Pfam" id="PF00394">
    <property type="entry name" value="Cu-oxidase"/>
    <property type="match status" value="1"/>
</dbReference>
<organism evidence="17 18">
    <name type="scientific">Lithospermum erythrorhizon</name>
    <name type="common">Purple gromwell</name>
    <name type="synonym">Lithospermum officinale var. erythrorhizon</name>
    <dbReference type="NCBI Taxonomy" id="34254"/>
    <lineage>
        <taxon>Eukaryota</taxon>
        <taxon>Viridiplantae</taxon>
        <taxon>Streptophyta</taxon>
        <taxon>Embryophyta</taxon>
        <taxon>Tracheophyta</taxon>
        <taxon>Spermatophyta</taxon>
        <taxon>Magnoliopsida</taxon>
        <taxon>eudicotyledons</taxon>
        <taxon>Gunneridae</taxon>
        <taxon>Pentapetalae</taxon>
        <taxon>asterids</taxon>
        <taxon>lamiids</taxon>
        <taxon>Boraginales</taxon>
        <taxon>Boraginaceae</taxon>
        <taxon>Boraginoideae</taxon>
        <taxon>Lithospermeae</taxon>
        <taxon>Lithospermum</taxon>
    </lineage>
</organism>
<evidence type="ECO:0000313" key="17">
    <source>
        <dbReference type="EMBL" id="GAA0149956.1"/>
    </source>
</evidence>
<feature type="domain" description="Plastocyanin-like" evidence="15">
    <location>
        <begin position="378"/>
        <end position="513"/>
    </location>
</feature>
<evidence type="ECO:0000256" key="9">
    <source>
        <dbReference type="ARBA" id="ARBA00022737"/>
    </source>
</evidence>